<evidence type="ECO:0000313" key="2">
    <source>
        <dbReference type="Proteomes" id="UP000663891"/>
    </source>
</evidence>
<dbReference type="AlphaFoldDB" id="A0A815CB50"/>
<gene>
    <name evidence="1" type="ORF">VCS650_LOCUS30172</name>
</gene>
<organism evidence="1 2">
    <name type="scientific">Adineta steineri</name>
    <dbReference type="NCBI Taxonomy" id="433720"/>
    <lineage>
        <taxon>Eukaryota</taxon>
        <taxon>Metazoa</taxon>
        <taxon>Spiralia</taxon>
        <taxon>Gnathifera</taxon>
        <taxon>Rotifera</taxon>
        <taxon>Eurotatoria</taxon>
        <taxon>Bdelloidea</taxon>
        <taxon>Adinetida</taxon>
        <taxon>Adinetidae</taxon>
        <taxon>Adineta</taxon>
    </lineage>
</organism>
<proteinExistence type="predicted"/>
<accession>A0A815CB50</accession>
<evidence type="ECO:0000313" key="1">
    <source>
        <dbReference type="EMBL" id="CAF1284883.1"/>
    </source>
</evidence>
<protein>
    <submittedName>
        <fullName evidence="1">Uncharacterized protein</fullName>
    </submittedName>
</protein>
<dbReference type="Proteomes" id="UP000663891">
    <property type="component" value="Unassembled WGS sequence"/>
</dbReference>
<comment type="caution">
    <text evidence="1">The sequence shown here is derived from an EMBL/GenBank/DDBJ whole genome shotgun (WGS) entry which is preliminary data.</text>
</comment>
<dbReference type="EMBL" id="CAJNON010000484">
    <property type="protein sequence ID" value="CAF1284883.1"/>
    <property type="molecule type" value="Genomic_DNA"/>
</dbReference>
<reference evidence="1" key="1">
    <citation type="submission" date="2021-02" db="EMBL/GenBank/DDBJ databases">
        <authorList>
            <person name="Nowell W R."/>
        </authorList>
    </citation>
    <scope>NUCLEOTIDE SEQUENCE</scope>
</reference>
<dbReference type="OrthoDB" id="9969930at2759"/>
<name>A0A815CB50_9BILA</name>
<sequence>MHDFLTTKHFDLEHQEFDDPKTCEKLICNGRPCAKCHMCRDWHFTGDYDTWTWITNWENWTKDEWNRFRNDGIRNNFKERDGATCNNNNALPTTPIFYTPLLDPAIPLFFTRDAIYAKHLCICDLH</sequence>